<dbReference type="CDD" id="cd06171">
    <property type="entry name" value="Sigma70_r4"/>
    <property type="match status" value="1"/>
</dbReference>
<keyword evidence="2" id="KW-0805">Transcription regulation</keyword>
<evidence type="ECO:0000313" key="8">
    <source>
        <dbReference type="Proteomes" id="UP000198510"/>
    </source>
</evidence>
<sequence>MKLRFTRTDRQYTHEKELVQDCQAGVRAAQRHLYEHYAPKMLVVCQRYLRDDYEAEDALVRGFTKVFQHLHQYEGNGSFEGWIRRIMVNEALMQLRKSRLMFVHTEVEALQYQPDYRTVDTSLEAEDLMNLVCQLPDGYRTVFNLYAIEGYSHKEIADQLGISESTSKSQLSRARVLLQEYLRKSDLYSKKKASHARES</sequence>
<dbReference type="GO" id="GO:0016987">
    <property type="term" value="F:sigma factor activity"/>
    <property type="evidence" value="ECO:0007669"/>
    <property type="project" value="UniProtKB-KW"/>
</dbReference>
<dbReference type="InterPro" id="IPR014284">
    <property type="entry name" value="RNA_pol_sigma-70_dom"/>
</dbReference>
<dbReference type="GO" id="GO:0006352">
    <property type="term" value="P:DNA-templated transcription initiation"/>
    <property type="evidence" value="ECO:0007669"/>
    <property type="project" value="InterPro"/>
</dbReference>
<evidence type="ECO:0000256" key="3">
    <source>
        <dbReference type="ARBA" id="ARBA00023082"/>
    </source>
</evidence>
<dbReference type="AlphaFoldDB" id="A0A1G9KVR4"/>
<feature type="domain" description="RNA polymerase sigma-70 region 2" evidence="5">
    <location>
        <begin position="33"/>
        <end position="99"/>
    </location>
</feature>
<reference evidence="7 8" key="1">
    <citation type="submission" date="2016-10" db="EMBL/GenBank/DDBJ databases">
        <authorList>
            <person name="de Groot N.N."/>
        </authorList>
    </citation>
    <scope>NUCLEOTIDE SEQUENCE [LARGE SCALE GENOMIC DNA]</scope>
    <source>
        <strain evidence="7 8">DSM 25186</strain>
    </source>
</reference>
<dbReference type="InterPro" id="IPR007627">
    <property type="entry name" value="RNA_pol_sigma70_r2"/>
</dbReference>
<evidence type="ECO:0000313" key="7">
    <source>
        <dbReference type="EMBL" id="SDL53644.1"/>
    </source>
</evidence>
<dbReference type="Pfam" id="PF04542">
    <property type="entry name" value="Sigma70_r2"/>
    <property type="match status" value="1"/>
</dbReference>
<accession>A0A1G9KVR4</accession>
<dbReference type="GO" id="GO:0003677">
    <property type="term" value="F:DNA binding"/>
    <property type="evidence" value="ECO:0007669"/>
    <property type="project" value="InterPro"/>
</dbReference>
<feature type="domain" description="RNA polymerase sigma factor 70 region 4 type 2" evidence="6">
    <location>
        <begin position="126"/>
        <end position="177"/>
    </location>
</feature>
<evidence type="ECO:0000256" key="1">
    <source>
        <dbReference type="ARBA" id="ARBA00010641"/>
    </source>
</evidence>
<dbReference type="PANTHER" id="PTHR43133:SF46">
    <property type="entry name" value="RNA POLYMERASE SIGMA-70 FACTOR ECF SUBFAMILY"/>
    <property type="match status" value="1"/>
</dbReference>
<comment type="similarity">
    <text evidence="1">Belongs to the sigma-70 factor family. ECF subfamily.</text>
</comment>
<dbReference type="SUPFAM" id="SSF88946">
    <property type="entry name" value="Sigma2 domain of RNA polymerase sigma factors"/>
    <property type="match status" value="1"/>
</dbReference>
<dbReference type="RefSeq" id="WP_089684075.1">
    <property type="nucleotide sequence ID" value="NZ_FNFO01000006.1"/>
</dbReference>
<protein>
    <submittedName>
        <fullName evidence="7">RNA polymerase sigma-70 factor, ECF subfamily</fullName>
    </submittedName>
</protein>
<proteinExistence type="inferred from homology"/>
<dbReference type="NCBIfam" id="TIGR02937">
    <property type="entry name" value="sigma70-ECF"/>
    <property type="match status" value="1"/>
</dbReference>
<dbReference type="InterPro" id="IPR013324">
    <property type="entry name" value="RNA_pol_sigma_r3/r4-like"/>
</dbReference>
<dbReference type="InterPro" id="IPR039425">
    <property type="entry name" value="RNA_pol_sigma-70-like"/>
</dbReference>
<dbReference type="OrthoDB" id="941544at2"/>
<dbReference type="Gene3D" id="1.10.1740.10">
    <property type="match status" value="1"/>
</dbReference>
<keyword evidence="4" id="KW-0804">Transcription</keyword>
<dbReference type="PANTHER" id="PTHR43133">
    <property type="entry name" value="RNA POLYMERASE ECF-TYPE SIGMA FACTO"/>
    <property type="match status" value="1"/>
</dbReference>
<keyword evidence="8" id="KW-1185">Reference proteome</keyword>
<evidence type="ECO:0000259" key="6">
    <source>
        <dbReference type="Pfam" id="PF08281"/>
    </source>
</evidence>
<dbReference type="Gene3D" id="1.10.10.10">
    <property type="entry name" value="Winged helix-like DNA-binding domain superfamily/Winged helix DNA-binding domain"/>
    <property type="match status" value="1"/>
</dbReference>
<dbReference type="SUPFAM" id="SSF88659">
    <property type="entry name" value="Sigma3 and sigma4 domains of RNA polymerase sigma factors"/>
    <property type="match status" value="1"/>
</dbReference>
<gene>
    <name evidence="7" type="ORF">SAMN05421823_106265</name>
</gene>
<dbReference type="STRING" id="1075417.SAMN05421823_106265"/>
<name>A0A1G9KVR4_9BACT</name>
<dbReference type="EMBL" id="FNFO01000006">
    <property type="protein sequence ID" value="SDL53644.1"/>
    <property type="molecule type" value="Genomic_DNA"/>
</dbReference>
<evidence type="ECO:0000259" key="5">
    <source>
        <dbReference type="Pfam" id="PF04542"/>
    </source>
</evidence>
<dbReference type="Proteomes" id="UP000198510">
    <property type="component" value="Unassembled WGS sequence"/>
</dbReference>
<organism evidence="7 8">
    <name type="scientific">Catalinimonas alkaloidigena</name>
    <dbReference type="NCBI Taxonomy" id="1075417"/>
    <lineage>
        <taxon>Bacteria</taxon>
        <taxon>Pseudomonadati</taxon>
        <taxon>Bacteroidota</taxon>
        <taxon>Cytophagia</taxon>
        <taxon>Cytophagales</taxon>
        <taxon>Catalimonadaceae</taxon>
        <taxon>Catalinimonas</taxon>
    </lineage>
</organism>
<evidence type="ECO:0000256" key="4">
    <source>
        <dbReference type="ARBA" id="ARBA00023163"/>
    </source>
</evidence>
<dbReference type="Pfam" id="PF08281">
    <property type="entry name" value="Sigma70_r4_2"/>
    <property type="match status" value="1"/>
</dbReference>
<dbReference type="InterPro" id="IPR013249">
    <property type="entry name" value="RNA_pol_sigma70_r4_t2"/>
</dbReference>
<keyword evidence="3" id="KW-0731">Sigma factor</keyword>
<dbReference type="InterPro" id="IPR013325">
    <property type="entry name" value="RNA_pol_sigma_r2"/>
</dbReference>
<evidence type="ECO:0000256" key="2">
    <source>
        <dbReference type="ARBA" id="ARBA00023015"/>
    </source>
</evidence>
<dbReference type="InterPro" id="IPR036388">
    <property type="entry name" value="WH-like_DNA-bd_sf"/>
</dbReference>